<evidence type="ECO:0000313" key="2">
    <source>
        <dbReference type="Proteomes" id="UP000314294"/>
    </source>
</evidence>
<keyword evidence="2" id="KW-1185">Reference proteome</keyword>
<dbReference type="EMBL" id="SRLO01000225">
    <property type="protein sequence ID" value="TNN66054.1"/>
    <property type="molecule type" value="Genomic_DNA"/>
</dbReference>
<proteinExistence type="predicted"/>
<gene>
    <name evidence="1" type="ORF">EYF80_023682</name>
</gene>
<reference evidence="1 2" key="1">
    <citation type="submission" date="2019-03" db="EMBL/GenBank/DDBJ databases">
        <title>First draft genome of Liparis tanakae, snailfish: a comprehensive survey of snailfish specific genes.</title>
        <authorList>
            <person name="Kim W."/>
            <person name="Song I."/>
            <person name="Jeong J.-H."/>
            <person name="Kim D."/>
            <person name="Kim S."/>
            <person name="Ryu S."/>
            <person name="Song J.Y."/>
            <person name="Lee S.K."/>
        </authorList>
    </citation>
    <scope>NUCLEOTIDE SEQUENCE [LARGE SCALE GENOMIC DNA]</scope>
    <source>
        <tissue evidence="1">Muscle</tissue>
    </source>
</reference>
<dbReference type="AlphaFoldDB" id="A0A4Z2HM81"/>
<sequence length="79" mass="8902">MKNSVTAKNRLVVQPPRGVYLLHAVALSLVAQGRQAEQVEAISFLRMGLRLWKSLPLQIGRETPVHVAQKFCIQRKVLL</sequence>
<accession>A0A4Z2HM81</accession>
<dbReference type="Proteomes" id="UP000314294">
    <property type="component" value="Unassembled WGS sequence"/>
</dbReference>
<name>A0A4Z2HM81_9TELE</name>
<protein>
    <submittedName>
        <fullName evidence="1">Uncharacterized protein</fullName>
    </submittedName>
</protein>
<comment type="caution">
    <text evidence="1">The sequence shown here is derived from an EMBL/GenBank/DDBJ whole genome shotgun (WGS) entry which is preliminary data.</text>
</comment>
<organism evidence="1 2">
    <name type="scientific">Liparis tanakae</name>
    <name type="common">Tanaka's snailfish</name>
    <dbReference type="NCBI Taxonomy" id="230148"/>
    <lineage>
        <taxon>Eukaryota</taxon>
        <taxon>Metazoa</taxon>
        <taxon>Chordata</taxon>
        <taxon>Craniata</taxon>
        <taxon>Vertebrata</taxon>
        <taxon>Euteleostomi</taxon>
        <taxon>Actinopterygii</taxon>
        <taxon>Neopterygii</taxon>
        <taxon>Teleostei</taxon>
        <taxon>Neoteleostei</taxon>
        <taxon>Acanthomorphata</taxon>
        <taxon>Eupercaria</taxon>
        <taxon>Perciformes</taxon>
        <taxon>Cottioidei</taxon>
        <taxon>Cottales</taxon>
        <taxon>Liparidae</taxon>
        <taxon>Liparis</taxon>
    </lineage>
</organism>
<evidence type="ECO:0000313" key="1">
    <source>
        <dbReference type="EMBL" id="TNN66054.1"/>
    </source>
</evidence>